<dbReference type="PANTHER" id="PTHR34988:SF1">
    <property type="entry name" value="DNA-BINDING PROTEIN"/>
    <property type="match status" value="1"/>
</dbReference>
<dbReference type="CDD" id="cd11378">
    <property type="entry name" value="DUF296"/>
    <property type="match status" value="1"/>
</dbReference>
<name>A0A2T3L2S1_9GAMM</name>
<reference evidence="2 3" key="1">
    <citation type="submission" date="2018-03" db="EMBL/GenBank/DDBJ databases">
        <title>Whole genome sequencing of Histamine producing bacteria.</title>
        <authorList>
            <person name="Butler K."/>
        </authorList>
    </citation>
    <scope>NUCLEOTIDE SEQUENCE [LARGE SCALE GENOMIC DNA]</scope>
    <source>
        <strain evidence="2 3">ATCC 19614</strain>
    </source>
</reference>
<accession>A0A2T3L2S1</accession>
<dbReference type="PROSITE" id="PS51742">
    <property type="entry name" value="PPC"/>
    <property type="match status" value="1"/>
</dbReference>
<gene>
    <name evidence="2" type="ORF">C9J47_23585</name>
</gene>
<evidence type="ECO:0000313" key="3">
    <source>
        <dbReference type="Proteomes" id="UP000241803"/>
    </source>
</evidence>
<organism evidence="2 3">
    <name type="scientific">Photobacterium indicum</name>
    <dbReference type="NCBI Taxonomy" id="81447"/>
    <lineage>
        <taxon>Bacteria</taxon>
        <taxon>Pseudomonadati</taxon>
        <taxon>Pseudomonadota</taxon>
        <taxon>Gammaproteobacteria</taxon>
        <taxon>Vibrionales</taxon>
        <taxon>Vibrionaceae</taxon>
        <taxon>Photobacterium</taxon>
    </lineage>
</organism>
<dbReference type="AlphaFoldDB" id="A0A2T3L2S1"/>
<dbReference type="SUPFAM" id="SSF117856">
    <property type="entry name" value="AF0104/ALDC/Ptd012-like"/>
    <property type="match status" value="1"/>
</dbReference>
<comment type="caution">
    <text evidence="2">The sequence shown here is derived from an EMBL/GenBank/DDBJ whole genome shotgun (WGS) entry which is preliminary data.</text>
</comment>
<evidence type="ECO:0000313" key="2">
    <source>
        <dbReference type="EMBL" id="PSV43168.1"/>
    </source>
</evidence>
<dbReference type="InterPro" id="IPR005175">
    <property type="entry name" value="PPC_dom"/>
</dbReference>
<dbReference type="Proteomes" id="UP000241803">
    <property type="component" value="Unassembled WGS sequence"/>
</dbReference>
<feature type="domain" description="PPC" evidence="1">
    <location>
        <begin position="1"/>
        <end position="130"/>
    </location>
</feature>
<proteinExistence type="predicted"/>
<dbReference type="RefSeq" id="WP_107255689.1">
    <property type="nucleotide sequence ID" value="NZ_PYOC01000014.1"/>
</dbReference>
<dbReference type="PANTHER" id="PTHR34988">
    <property type="entry name" value="PROTEIN, PUTATIVE-RELATED"/>
    <property type="match status" value="1"/>
</dbReference>
<evidence type="ECO:0000259" key="1">
    <source>
        <dbReference type="PROSITE" id="PS51742"/>
    </source>
</evidence>
<sequence length="136" mass="14691">MIQPHALRLTQGDDLKASVLAYVKANSIKAGSLLSCAGCLTTARIRLADESKSLTLDGPLEILTLSGTLTADHVHLHISVADKEGRVFGGHLMDGNLVSYTAEICLLSFTEQHFSREYDAATGFDELVVDNNTKFI</sequence>
<protein>
    <submittedName>
        <fullName evidence="2">DUF296 domain-containing protein</fullName>
    </submittedName>
</protein>
<dbReference type="Gene3D" id="3.30.1330.80">
    <property type="entry name" value="Hypothetical protein, similar to alpha- acetolactate decarboxylase, domain 2"/>
    <property type="match status" value="1"/>
</dbReference>
<dbReference type="EMBL" id="PYOC01000014">
    <property type="protein sequence ID" value="PSV43168.1"/>
    <property type="molecule type" value="Genomic_DNA"/>
</dbReference>
<keyword evidence="3" id="KW-1185">Reference proteome</keyword>
<dbReference type="Pfam" id="PF03479">
    <property type="entry name" value="PCC"/>
    <property type="match status" value="1"/>
</dbReference>